<evidence type="ECO:0000313" key="3">
    <source>
        <dbReference type="Proteomes" id="UP000294530"/>
    </source>
</evidence>
<dbReference type="RefSeq" id="XP_067818904.1">
    <property type="nucleotide sequence ID" value="XM_067959491.1"/>
</dbReference>
<dbReference type="Proteomes" id="UP000294530">
    <property type="component" value="Unassembled WGS sequence"/>
</dbReference>
<name>A0A976IFC7_BRELC</name>
<comment type="caution">
    <text evidence="2">The sequence shown here is derived from an EMBL/GenBank/DDBJ whole genome shotgun (WGS) entry which is preliminary data.</text>
</comment>
<keyword evidence="1" id="KW-0812">Transmembrane</keyword>
<dbReference type="KEGG" id="blac:94345162"/>
<evidence type="ECO:0008006" key="4">
    <source>
        <dbReference type="Google" id="ProtNLM"/>
    </source>
</evidence>
<keyword evidence="1" id="KW-0472">Membrane</keyword>
<evidence type="ECO:0000256" key="1">
    <source>
        <dbReference type="SAM" id="Phobius"/>
    </source>
</evidence>
<sequence length="313" mass="33799">MKPSLQVALYGLACAAPNVTAETLISHVPLLMWSQRTIFAGSNVYLGYNMDEVSVASAVKRVLRYNANTDKEGLLSTEALQYQQAELMCLFLLPSLASNQMSQFSSEGNSYVQHAVQSAVSSVVLPHTTRLKPLLPELSSAEPHVVGAQDLSLFVASTEGKELLVNGKTDLLVVQMPELMSLPDVDAAILKACSTLEAATGEYVDFAFTGNDASSVQIQDPLARRLAASTKAKHTNITDKTSMTCEVGYLLGSSAKSNDFCFSHYVSITPDIMAGLLIGLMFVTLSYIGLSVLHQIQIPQRYPSRGAPRGKEF</sequence>
<accession>A0A976IFC7</accession>
<dbReference type="EMBL" id="SHOA02000002">
    <property type="protein sequence ID" value="TDH69405.1"/>
    <property type="molecule type" value="Genomic_DNA"/>
</dbReference>
<evidence type="ECO:0000313" key="2">
    <source>
        <dbReference type="EMBL" id="TDH69405.1"/>
    </source>
</evidence>
<gene>
    <name evidence="2" type="ORF">CCR75_001387</name>
</gene>
<proteinExistence type="predicted"/>
<organism evidence="2 3">
    <name type="scientific">Bremia lactucae</name>
    <name type="common">Lettuce downy mildew</name>
    <dbReference type="NCBI Taxonomy" id="4779"/>
    <lineage>
        <taxon>Eukaryota</taxon>
        <taxon>Sar</taxon>
        <taxon>Stramenopiles</taxon>
        <taxon>Oomycota</taxon>
        <taxon>Peronosporomycetes</taxon>
        <taxon>Peronosporales</taxon>
        <taxon>Peronosporaceae</taxon>
        <taxon>Bremia</taxon>
    </lineage>
</organism>
<dbReference type="AlphaFoldDB" id="A0A976IFC7"/>
<protein>
    <recommendedName>
        <fullName evidence="4">Protein BIG1</fullName>
    </recommendedName>
</protein>
<dbReference type="OrthoDB" id="64747at2759"/>
<reference evidence="2 3" key="1">
    <citation type="journal article" date="2021" name="Genome Biol.">
        <title>AFLAP: assembly-free linkage analysis pipeline using k-mers from genome sequencing data.</title>
        <authorList>
            <person name="Fletcher K."/>
            <person name="Zhang L."/>
            <person name="Gil J."/>
            <person name="Han R."/>
            <person name="Cavanaugh K."/>
            <person name="Michelmore R."/>
        </authorList>
    </citation>
    <scope>NUCLEOTIDE SEQUENCE [LARGE SCALE GENOMIC DNA]</scope>
    <source>
        <strain evidence="2 3">SF5</strain>
    </source>
</reference>
<feature type="transmembrane region" description="Helical" evidence="1">
    <location>
        <begin position="272"/>
        <end position="293"/>
    </location>
</feature>
<keyword evidence="1" id="KW-1133">Transmembrane helix</keyword>
<keyword evidence="3" id="KW-1185">Reference proteome</keyword>
<dbReference type="GeneID" id="94345162"/>